<evidence type="ECO:0000313" key="11">
    <source>
        <dbReference type="EnsemblPlants" id="OBART05G18330.4"/>
    </source>
</evidence>
<feature type="compositionally biased region" description="Basic residues" evidence="9">
    <location>
        <begin position="390"/>
        <end position="400"/>
    </location>
</feature>
<accession>A0A0D3G899</accession>
<dbReference type="SUPFAM" id="SSF48150">
    <property type="entry name" value="DNA-glycosylase"/>
    <property type="match status" value="1"/>
</dbReference>
<feature type="domain" description="HhH-GPD" evidence="10">
    <location>
        <begin position="1302"/>
        <end position="1453"/>
    </location>
</feature>
<dbReference type="InterPro" id="IPR028925">
    <property type="entry name" value="RRM_DME"/>
</dbReference>
<dbReference type="Gene3D" id="1.10.1670.10">
    <property type="entry name" value="Helix-hairpin-Helix base-excision DNA repair enzymes (C-terminal)"/>
    <property type="match status" value="1"/>
</dbReference>
<feature type="region of interest" description="Disordered" evidence="9">
    <location>
        <begin position="1271"/>
        <end position="1292"/>
    </location>
</feature>
<evidence type="ECO:0000256" key="9">
    <source>
        <dbReference type="SAM" id="MobiDB-lite"/>
    </source>
</evidence>
<dbReference type="InterPro" id="IPR003265">
    <property type="entry name" value="HhH-GPD_domain"/>
</dbReference>
<dbReference type="EnsemblPlants" id="OBART05G18330.4">
    <property type="protein sequence ID" value="OBART05G18330.4"/>
    <property type="gene ID" value="OBART05G18330"/>
</dbReference>
<feature type="compositionally biased region" description="Basic residues" evidence="9">
    <location>
        <begin position="356"/>
        <end position="366"/>
    </location>
</feature>
<dbReference type="GO" id="GO:0005634">
    <property type="term" value="C:nucleus"/>
    <property type="evidence" value="ECO:0007669"/>
    <property type="project" value="UniProtKB-SubCell"/>
</dbReference>
<evidence type="ECO:0000256" key="3">
    <source>
        <dbReference type="ARBA" id="ARBA00005646"/>
    </source>
</evidence>
<name>A0A0D3G899_9ORYZ</name>
<dbReference type="PANTHER" id="PTHR46213">
    <property type="entry name" value="TRANSCRIPTIONAL ACTIVATOR DEMETER"/>
    <property type="match status" value="1"/>
</dbReference>
<evidence type="ECO:0000256" key="5">
    <source>
        <dbReference type="ARBA" id="ARBA00023004"/>
    </source>
</evidence>
<evidence type="ECO:0000256" key="7">
    <source>
        <dbReference type="ARBA" id="ARBA00023125"/>
    </source>
</evidence>
<sequence>MAKDESPCYLHLIFLSSRIRVFILDPPLSLPLSHGQCELQVVEEAAMDPSGLNLQGNPAENQESWTSGVSVGRGTPNLGVGTAVAGRSCPSSTLFPGSSLSSTALLNTMHEGSFPQTALVAGSVSSADEQHGAPPVRPSYNLPAGCTQVPISILVFHRRLTGRGSRRRSPQSRSFMPAPALSGVSEADGAYGPIPQSDFLSLQGPSEVFPGDMTMNHSEPATSYGYNSEYAPMHLQPNGLYTEASNTESEREASQLQQSAEAVICDSLSKLESAMEKIQGQNPQESSVLVAEDNIHKYHQKAKRARTQITHSDKIDLPTQAVSACKEKTITQIEMQIVDAERTEALKGEDAPAQKLKTRRRKHRPKVIREDRPAKKQMATTSEEKPLNQKPKRKYVRKNRNPSSLEKCAEPFSDHSISRESRTTVRSSIASVRRRLQFEFGEHGVQRDQSSMTNSWYQNQEKPVNAESSLCSVTKSSVQVEHGQELHMENSPEGLFFGINSKLNKILDEYIHLPEAAPKPSEQIPLAASGHVSEELARKQYDVRHTHDPDSTSYNIERSGLITTKGHKKDLDLNYSNTNGFQMYCSASLLPEMDSTKGSMTKVSKMDKNKKRHYGGESSLAGTQSSIIMRTAAEMLAVYQACGIKKKRSARVRRNSFLSVMDLEKNTSQESTRLPWSCMEALYESSYIKFMTKKRSQKARLNSPNSIQPNIDQKNRFSSETVFSGGFNGLKRSEETFQKTLPQIPDDKRINLDIHCKVPVESSPNTSTPPYMDYLQGVTSKFRYFDLNTEQVHKTEMHLSQTMPSLSSLGATNYLPNALVPYVGGAVVPYQTQFHLVKKQRPRAKVDLDFETTRVWNLLMGKAADPVDGTDVDKERWWKQEREVFQGRANSFIARMRLVQGDRRFSPWKGSVVDSVVGVFLTQNVADHLSSSAYMALAANFPTGSHGNCNDGIAGQDNEEIISTSAVGDRGTFEFFYNGSRPDIGLNFEFSMACEKIHMEPKDNTTVNELTKGENYSLHCKESAGSLCDHETEIDHKAKSISDISAVELTARMKNLHATQFQTEISLSQSVVTSESILQPGLPLSSGMDHARRNFVGSISDTASQQVGSNFDDGKSLTGNDVTANETEYHGIKAAATNNYVVDEPGIPSGSSLYPFFSAIDCHQLDGRNDTHVSSTSPNSSICSASSNFKIGTIEENSYLFMPFDAHLAQRNGNMIVDTNLSSALESTELPASEFQDHESLYATGGVIPETATKADDSTLKSGFASFNGLPDAAAQASKPKKSRTTSKKNSENFDWDKLRRQACGNYQMKERIFDRRDSVDWEAVRCADVQRISHAIRERGMNNVLAERIQKFLNRLVTDHGSIDLEWLRDVPPDSAKDYLLSIRGLGLKSVECVRLLTLHHLAFPVDTNVGRICVRLGWVPIQPLPESLQLHLLELYPVLETIQKYLWPRLCKLDQQTLYELHYQMITFGKVFCTKSKPNCNACPMRSECRHFASAFASARLALPSPQDKRLVNLSNQFAFQNGTMPTPNSTPLPQLEGSIHARDVHANNTNPIIEEPASPREEECRELLENDIEDFDEDTDEIPTIKLNMEAFSQNLENCIKESNKDFQSDDITKALVAISNEAASIPVPKLKNVHRLRTEHYVYELPDSHPLMQQLALDQREPDDPNELKDTREAPKPCCNPQTEGGLCSNEMCHNCVSERENQYRYVRGTVLVPCRTAMRGSFPLNGTYFQVNEVFADHSSSHNPINIPREQLWNLHRRMVYFGTSVPTIFKGLTTEEIQHCFWRGINSIFFTCCFSAFSSGAYLVSSYDQTICRMQMPSYNHNMFLQLYSIRVIVSRCPHTFHKNLLPPSHNIRDFELLFALFDHSSYSKNFRIIIFFFVTLLSKIL</sequence>
<keyword evidence="4" id="KW-0479">Metal-binding</keyword>
<keyword evidence="12" id="KW-1185">Reference proteome</keyword>
<dbReference type="SMART" id="SM00478">
    <property type="entry name" value="ENDO3c"/>
    <property type="match status" value="1"/>
</dbReference>
<dbReference type="InterPro" id="IPR011257">
    <property type="entry name" value="DNA_glycosylase"/>
</dbReference>
<reference evidence="11" key="1">
    <citation type="journal article" date="2009" name="Rice">
        <title>De Novo Next Generation Sequencing of Plant Genomes.</title>
        <authorList>
            <person name="Rounsley S."/>
            <person name="Marri P.R."/>
            <person name="Yu Y."/>
            <person name="He R."/>
            <person name="Sisneros N."/>
            <person name="Goicoechea J.L."/>
            <person name="Lee S.J."/>
            <person name="Angelova A."/>
            <person name="Kudrna D."/>
            <person name="Luo M."/>
            <person name="Affourtit J."/>
            <person name="Desany B."/>
            <person name="Knight J."/>
            <person name="Niazi F."/>
            <person name="Egholm M."/>
            <person name="Wing R.A."/>
        </authorList>
    </citation>
    <scope>NUCLEOTIDE SEQUENCE [LARGE SCALE GENOMIC DNA]</scope>
    <source>
        <strain evidence="11">cv. IRGC 105608</strain>
    </source>
</reference>
<dbReference type="InterPro" id="IPR044811">
    <property type="entry name" value="DME/ROS1"/>
</dbReference>
<dbReference type="Pfam" id="PF15628">
    <property type="entry name" value="RRM_DME"/>
    <property type="match status" value="1"/>
</dbReference>
<comment type="subcellular location">
    <subcellularLocation>
        <location evidence="2">Nucleus</location>
    </subcellularLocation>
</comment>
<evidence type="ECO:0000256" key="8">
    <source>
        <dbReference type="ARBA" id="ARBA00023242"/>
    </source>
</evidence>
<dbReference type="eggNOG" id="ENOG502QQKH">
    <property type="taxonomic scope" value="Eukaryota"/>
</dbReference>
<feature type="region of interest" description="Disordered" evidence="9">
    <location>
        <begin position="162"/>
        <end position="181"/>
    </location>
</feature>
<dbReference type="GO" id="GO:0051747">
    <property type="term" value="F:cytosine C-5 DNA demethylase activity"/>
    <property type="evidence" value="ECO:0007669"/>
    <property type="project" value="UniProtKB-ARBA"/>
</dbReference>
<organism evidence="11">
    <name type="scientific">Oryza barthii</name>
    <dbReference type="NCBI Taxonomy" id="65489"/>
    <lineage>
        <taxon>Eukaryota</taxon>
        <taxon>Viridiplantae</taxon>
        <taxon>Streptophyta</taxon>
        <taxon>Embryophyta</taxon>
        <taxon>Tracheophyta</taxon>
        <taxon>Spermatophyta</taxon>
        <taxon>Magnoliopsida</taxon>
        <taxon>Liliopsida</taxon>
        <taxon>Poales</taxon>
        <taxon>Poaceae</taxon>
        <taxon>BOP clade</taxon>
        <taxon>Oryzoideae</taxon>
        <taxon>Oryzeae</taxon>
        <taxon>Oryzinae</taxon>
        <taxon>Oryza</taxon>
    </lineage>
</organism>
<comment type="cofactor">
    <cofactor evidence="1">
        <name>[4Fe-4S] cluster</name>
        <dbReference type="ChEBI" id="CHEBI:49883"/>
    </cofactor>
</comment>
<dbReference type="GO" id="GO:0006284">
    <property type="term" value="P:base-excision repair"/>
    <property type="evidence" value="ECO:0007669"/>
    <property type="project" value="InterPro"/>
</dbReference>
<dbReference type="PaxDb" id="65489-OBART05G18330.4"/>
<dbReference type="SMART" id="SM00525">
    <property type="entry name" value="FES"/>
    <property type="match status" value="1"/>
</dbReference>
<dbReference type="GO" id="GO:0051539">
    <property type="term" value="F:4 iron, 4 sulfur cluster binding"/>
    <property type="evidence" value="ECO:0007669"/>
    <property type="project" value="InterPro"/>
</dbReference>
<dbReference type="Proteomes" id="UP000026960">
    <property type="component" value="Chromosome 5"/>
</dbReference>
<evidence type="ECO:0000256" key="4">
    <source>
        <dbReference type="ARBA" id="ARBA00022723"/>
    </source>
</evidence>
<dbReference type="Gramene" id="OBART05G18330.4">
    <property type="protein sequence ID" value="OBART05G18330.4"/>
    <property type="gene ID" value="OBART05G18330"/>
</dbReference>
<keyword evidence="5" id="KW-0408">Iron</keyword>
<evidence type="ECO:0000259" key="10">
    <source>
        <dbReference type="SMART" id="SM00478"/>
    </source>
</evidence>
<keyword evidence="7" id="KW-0238">DNA-binding</keyword>
<keyword evidence="6" id="KW-0411">Iron-sulfur</keyword>
<dbReference type="InterPro" id="IPR023170">
    <property type="entry name" value="HhH_base_excis_C"/>
</dbReference>
<dbReference type="PANTHER" id="PTHR46213:SF2">
    <property type="entry name" value="PROTEIN ROS1C"/>
    <property type="match status" value="1"/>
</dbReference>
<reference evidence="11" key="2">
    <citation type="submission" date="2015-03" db="UniProtKB">
        <authorList>
            <consortium name="EnsemblPlants"/>
        </authorList>
    </citation>
    <scope>IDENTIFICATION</scope>
</reference>
<dbReference type="InterPro" id="IPR003651">
    <property type="entry name" value="Endonuclease3_FeS-loop_motif"/>
</dbReference>
<keyword evidence="8" id="KW-0539">Nucleus</keyword>
<dbReference type="CDD" id="cd00056">
    <property type="entry name" value="ENDO3c"/>
    <property type="match status" value="1"/>
</dbReference>
<feature type="region of interest" description="Disordered" evidence="9">
    <location>
        <begin position="345"/>
        <end position="412"/>
    </location>
</feature>
<dbReference type="GO" id="GO:0141166">
    <property type="term" value="P:chromosomal 5-methylcytosine DNA demethylation pathway"/>
    <property type="evidence" value="ECO:0007669"/>
    <property type="project" value="InterPro"/>
</dbReference>
<dbReference type="FunFam" id="1.10.1670.10:FF:000004">
    <property type="entry name" value="DNA glycosylase/AP lyase ROS1"/>
    <property type="match status" value="1"/>
</dbReference>
<comment type="similarity">
    <text evidence="3">Belongs to the DNA glycosylase family. DEMETER subfamily.</text>
</comment>
<dbReference type="GO" id="GO:0019104">
    <property type="term" value="F:DNA N-glycosylase activity"/>
    <property type="evidence" value="ECO:0007669"/>
    <property type="project" value="InterPro"/>
</dbReference>
<dbReference type="GO" id="GO:0003677">
    <property type="term" value="F:DNA binding"/>
    <property type="evidence" value="ECO:0007669"/>
    <property type="project" value="UniProtKB-KW"/>
</dbReference>
<evidence type="ECO:0000256" key="1">
    <source>
        <dbReference type="ARBA" id="ARBA00001966"/>
    </source>
</evidence>
<evidence type="ECO:0000256" key="6">
    <source>
        <dbReference type="ARBA" id="ARBA00023014"/>
    </source>
</evidence>
<protein>
    <recommendedName>
        <fullName evidence="10">HhH-GPD domain-containing protein</fullName>
    </recommendedName>
</protein>
<proteinExistence type="inferred from homology"/>
<evidence type="ECO:0000256" key="2">
    <source>
        <dbReference type="ARBA" id="ARBA00004123"/>
    </source>
</evidence>
<dbReference type="GO" id="GO:0046872">
    <property type="term" value="F:metal ion binding"/>
    <property type="evidence" value="ECO:0007669"/>
    <property type="project" value="UniProtKB-KW"/>
</dbReference>
<evidence type="ECO:0000313" key="12">
    <source>
        <dbReference type="Proteomes" id="UP000026960"/>
    </source>
</evidence>